<keyword evidence="3" id="KW-1185">Reference proteome</keyword>
<dbReference type="GeneID" id="36629969"/>
<feature type="signal peptide" evidence="1">
    <location>
        <begin position="1"/>
        <end position="21"/>
    </location>
</feature>
<feature type="chain" id="PRO_5015737816" evidence="1">
    <location>
        <begin position="22"/>
        <end position="136"/>
    </location>
</feature>
<name>A0A2T4ACC2_TRIHA</name>
<sequence>MKFLSPSALVLSLWAAGFASADFHIVEMPGNTEKLAVPSNKYNCGGIQYALDKNNKLYGAIGSSFMSMRGANLCGAKNLDFYKQSDGTYVFYIHNGDGSAQGQCFHNESSRGKIGDCGRGDVYAEKFVCYTYFCNK</sequence>
<organism evidence="2 3">
    <name type="scientific">Trichoderma harzianum CBS 226.95</name>
    <dbReference type="NCBI Taxonomy" id="983964"/>
    <lineage>
        <taxon>Eukaryota</taxon>
        <taxon>Fungi</taxon>
        <taxon>Dikarya</taxon>
        <taxon>Ascomycota</taxon>
        <taxon>Pezizomycotina</taxon>
        <taxon>Sordariomycetes</taxon>
        <taxon>Hypocreomycetidae</taxon>
        <taxon>Hypocreales</taxon>
        <taxon>Hypocreaceae</taxon>
        <taxon>Trichoderma</taxon>
    </lineage>
</organism>
<gene>
    <name evidence="2" type="ORF">M431DRAFT_553551</name>
</gene>
<protein>
    <submittedName>
        <fullName evidence="2">Uncharacterized protein</fullName>
    </submittedName>
</protein>
<proteinExistence type="predicted"/>
<accession>A0A2T4ACC2</accession>
<evidence type="ECO:0000313" key="3">
    <source>
        <dbReference type="Proteomes" id="UP000241690"/>
    </source>
</evidence>
<dbReference type="AlphaFoldDB" id="A0A2T4ACC2"/>
<dbReference type="RefSeq" id="XP_024774255.1">
    <property type="nucleotide sequence ID" value="XM_024921388.1"/>
</dbReference>
<dbReference type="EMBL" id="KZ679680">
    <property type="protein sequence ID" value="PTB54578.1"/>
    <property type="molecule type" value="Genomic_DNA"/>
</dbReference>
<reference evidence="2 3" key="1">
    <citation type="submission" date="2016-07" db="EMBL/GenBank/DDBJ databases">
        <title>Multiple horizontal gene transfer events from other fungi enriched the ability of initially mycotrophic Trichoderma (Ascomycota) to feed on dead plant biomass.</title>
        <authorList>
            <consortium name="DOE Joint Genome Institute"/>
            <person name="Aerts A."/>
            <person name="Atanasova L."/>
            <person name="Chenthamara K."/>
            <person name="Zhang J."/>
            <person name="Grujic M."/>
            <person name="Henrissat B."/>
            <person name="Kuo A."/>
            <person name="Salamov A."/>
            <person name="Lipzen A."/>
            <person name="Labutti K."/>
            <person name="Barry K."/>
            <person name="Miao Y."/>
            <person name="Rahimi M.J."/>
            <person name="Shen Q."/>
            <person name="Grigoriev I.V."/>
            <person name="Kubicek C.P."/>
            <person name="Druzhinina I.S."/>
        </authorList>
    </citation>
    <scope>NUCLEOTIDE SEQUENCE [LARGE SCALE GENOMIC DNA]</scope>
    <source>
        <strain evidence="2 3">CBS 226.95</strain>
    </source>
</reference>
<evidence type="ECO:0000256" key="1">
    <source>
        <dbReference type="SAM" id="SignalP"/>
    </source>
</evidence>
<keyword evidence="1" id="KW-0732">Signal</keyword>
<dbReference type="Proteomes" id="UP000241690">
    <property type="component" value="Unassembled WGS sequence"/>
</dbReference>
<evidence type="ECO:0000313" key="2">
    <source>
        <dbReference type="EMBL" id="PTB54578.1"/>
    </source>
</evidence>